<name>A0A2P5I5V9_DIAHE</name>
<dbReference type="SFLD" id="SFLDS00019">
    <property type="entry name" value="Glutathione_Transferase_(cytos"/>
    <property type="match status" value="1"/>
</dbReference>
<dbReference type="CDD" id="cd03048">
    <property type="entry name" value="GST_N_Ure2p_like"/>
    <property type="match status" value="1"/>
</dbReference>
<proteinExistence type="inferred from homology"/>
<dbReference type="Proteomes" id="UP000094444">
    <property type="component" value="Unassembled WGS sequence"/>
</dbReference>
<dbReference type="PROSITE" id="PS50404">
    <property type="entry name" value="GST_NTER"/>
    <property type="match status" value="1"/>
</dbReference>
<dbReference type="EMBL" id="MAVT02000230">
    <property type="protein sequence ID" value="POS77912.1"/>
    <property type="molecule type" value="Genomic_DNA"/>
</dbReference>
<dbReference type="GO" id="GO:0016740">
    <property type="term" value="F:transferase activity"/>
    <property type="evidence" value="ECO:0007669"/>
    <property type="project" value="UniProtKB-KW"/>
</dbReference>
<dbReference type="InterPro" id="IPR036282">
    <property type="entry name" value="Glutathione-S-Trfase_C_sf"/>
</dbReference>
<dbReference type="Gene3D" id="1.20.1050.10">
    <property type="match status" value="1"/>
</dbReference>
<reference evidence="4" key="1">
    <citation type="submission" date="2017-09" db="EMBL/GenBank/DDBJ databases">
        <title>Polyketide synthases of a Diaporthe helianthi virulent isolate.</title>
        <authorList>
            <person name="Baroncelli R."/>
        </authorList>
    </citation>
    <scope>NUCLEOTIDE SEQUENCE [LARGE SCALE GENOMIC DNA]</scope>
    <source>
        <strain evidence="4">7/96</strain>
    </source>
</reference>
<dbReference type="InterPro" id="IPR040079">
    <property type="entry name" value="Glutathione_S-Trfase"/>
</dbReference>
<sequence length="261" mass="29752">MTARLQKIEQHLNMASESDIHLYTTGTPNGIKISILLEELGLPYKVSVAEALRREDWFLEINPNGRIPAVTDKLGDKTIRLFESGSILLYLVDQYDEDHKLSYPHGSEEYYETNNWLFFQNAGLGPMQGQANHFTRYAPEKIPYGMSRYQNETRRLYRVLDTALAKSTSGFIVGDRLTIADISCWGWVASAKWAGVDIDEFPHLKKWLYALLERPGFEKGRHVPTEHKAFKMAELPEEELDKLAAGSRAWVQAGMKEDAAK</sequence>
<dbReference type="AlphaFoldDB" id="A0A2P5I5V9"/>
<comment type="similarity">
    <text evidence="1">Belongs to the GST superfamily.</text>
</comment>
<comment type="caution">
    <text evidence="4">The sequence shown here is derived from an EMBL/GenBank/DDBJ whole genome shotgun (WGS) entry which is preliminary data.</text>
</comment>
<dbReference type="PANTHER" id="PTHR44051">
    <property type="entry name" value="GLUTATHIONE S-TRANSFERASE-RELATED"/>
    <property type="match status" value="1"/>
</dbReference>
<dbReference type="Pfam" id="PF00043">
    <property type="entry name" value="GST_C"/>
    <property type="match status" value="1"/>
</dbReference>
<dbReference type="InterPro" id="IPR004045">
    <property type="entry name" value="Glutathione_S-Trfase_N"/>
</dbReference>
<dbReference type="Gene3D" id="3.40.30.10">
    <property type="entry name" value="Glutaredoxin"/>
    <property type="match status" value="1"/>
</dbReference>
<evidence type="ECO:0000256" key="1">
    <source>
        <dbReference type="ARBA" id="ARBA00007409"/>
    </source>
</evidence>
<evidence type="ECO:0000259" key="3">
    <source>
        <dbReference type="PROSITE" id="PS50405"/>
    </source>
</evidence>
<gene>
    <name evidence="4" type="ORF">DHEL01_v203704</name>
</gene>
<dbReference type="OrthoDB" id="422574at2759"/>
<dbReference type="SFLD" id="SFLDG00358">
    <property type="entry name" value="Main_(cytGST)"/>
    <property type="match status" value="1"/>
</dbReference>
<protein>
    <submittedName>
        <fullName evidence="4">Glutathione S-transferase</fullName>
    </submittedName>
</protein>
<dbReference type="SUPFAM" id="SSF47616">
    <property type="entry name" value="GST C-terminal domain-like"/>
    <property type="match status" value="1"/>
</dbReference>
<feature type="domain" description="GST N-terminal" evidence="2">
    <location>
        <begin position="17"/>
        <end position="99"/>
    </location>
</feature>
<keyword evidence="5" id="KW-1185">Reference proteome</keyword>
<accession>A0A2P5I5V9</accession>
<dbReference type="Pfam" id="PF13409">
    <property type="entry name" value="GST_N_2"/>
    <property type="match status" value="1"/>
</dbReference>
<dbReference type="FunCoup" id="A0A2P5I5V9">
    <property type="interactions" value="724"/>
</dbReference>
<organism evidence="4 5">
    <name type="scientific">Diaporthe helianthi</name>
    <dbReference type="NCBI Taxonomy" id="158607"/>
    <lineage>
        <taxon>Eukaryota</taxon>
        <taxon>Fungi</taxon>
        <taxon>Dikarya</taxon>
        <taxon>Ascomycota</taxon>
        <taxon>Pezizomycotina</taxon>
        <taxon>Sordariomycetes</taxon>
        <taxon>Sordariomycetidae</taxon>
        <taxon>Diaporthales</taxon>
        <taxon>Diaporthaceae</taxon>
        <taxon>Diaporthe</taxon>
    </lineage>
</organism>
<feature type="domain" description="GST C-terminal" evidence="3">
    <location>
        <begin position="106"/>
        <end position="235"/>
    </location>
</feature>
<dbReference type="InterPro" id="IPR010987">
    <property type="entry name" value="Glutathione-S-Trfase_C-like"/>
</dbReference>
<dbReference type="InParanoid" id="A0A2P5I5V9"/>
<dbReference type="PROSITE" id="PS50405">
    <property type="entry name" value="GST_CTER"/>
    <property type="match status" value="1"/>
</dbReference>
<dbReference type="CDD" id="cd10291">
    <property type="entry name" value="GST_C_YfcG_like"/>
    <property type="match status" value="1"/>
</dbReference>
<dbReference type="SFLD" id="SFLDG01151">
    <property type="entry name" value="Main.2:_Nu-like"/>
    <property type="match status" value="1"/>
</dbReference>
<dbReference type="PANTHER" id="PTHR44051:SF8">
    <property type="entry name" value="GLUTATHIONE S-TRANSFERASE GSTA"/>
    <property type="match status" value="1"/>
</dbReference>
<dbReference type="InterPro" id="IPR004046">
    <property type="entry name" value="GST_C"/>
</dbReference>
<dbReference type="SUPFAM" id="SSF52833">
    <property type="entry name" value="Thioredoxin-like"/>
    <property type="match status" value="1"/>
</dbReference>
<evidence type="ECO:0000313" key="4">
    <source>
        <dbReference type="EMBL" id="POS77912.1"/>
    </source>
</evidence>
<dbReference type="STRING" id="158607.A0A2P5I5V9"/>
<evidence type="ECO:0000313" key="5">
    <source>
        <dbReference type="Proteomes" id="UP000094444"/>
    </source>
</evidence>
<dbReference type="InterPro" id="IPR036249">
    <property type="entry name" value="Thioredoxin-like_sf"/>
</dbReference>
<evidence type="ECO:0000259" key="2">
    <source>
        <dbReference type="PROSITE" id="PS50404"/>
    </source>
</evidence>